<evidence type="ECO:0000313" key="2">
    <source>
        <dbReference type="EMBL" id="QMV75389.1"/>
    </source>
</evidence>
<dbReference type="Gene3D" id="3.40.50.150">
    <property type="entry name" value="Vaccinia Virus protein VP39"/>
    <property type="match status" value="1"/>
</dbReference>
<dbReference type="Gene3D" id="3.40.50.2000">
    <property type="entry name" value="Glycogen Phosphorylase B"/>
    <property type="match status" value="1"/>
</dbReference>
<sequence length="956" mass="107328">MTDLPAQARAEDGWLLPAALMEPYHLTHPAPWAGHIPFASWLMAVAQPRSLVELGAYSGISYLAFCQAIAEQGLMTRTYAIDTWEGDAHAGAYGEGILTSLRQAHDPHYTQFSTLLRMRFDEALPSFADGSVDVLHIDGLHTYEAVRHDFETWLPKLSERGVVLFHDSNVHRDDFGVHQLWAELEGHYPSIHFPHSNGLGVLLVGAQQPALLRRLCDRSDAAFQREACRGFATLGARLEAKAELMALQHALGDKQQQMQALEAAGQQRHSWIDKLDGDIRSLELERQQLRGHLEGAQTQAQQSQNALEQAQAQTLWLTAQWESRQQQQQQQIAQLDIKLAALQQEAAQKQWQIEQQAQQMQALARQLSPLWRITDLLRKCKSAVFRIKQKLAPYEPAGLRRARHALRRKMRQARGAPLPAVAVLPGSNRHYGILATAHTQFVAHALARVLRKAGFEVSLFQDMPAEGYGLDMYIVVCPQMFKQLPPGEKRIVFQMEQSVSPRWFTDDYLAILENSLSAWDYAPANLAFLETKGIRYPHTFLVPIGGVADYSQLLQGCGEPALPVVEPSCDVLFYGDVNAPRRQEMLQALQRQFSVRIEGNLFGDALRQAVRQARVVVNIHYYEGALLETTRVYECLSLGTPVVTESSADIHQHAALLSNPALRVTPVGDAQAMVQAVQQMLQQQAQKPEQVQQGLADEIVRSGQQFEFMVLRALYALGRIDTAQWEALTVSQPLPGSCMVLSMPETVRRRAHFVEQTLPGLQTEVSVFDGVRYSPGWLGCAMSYQYLARKALQTGATQLEIMEDDVEMPPDYAQRRARVDGWLAAHDGEWDIFAGLIAKIHPGTQVLEVLEQDGETFVVLDRMTSMVHNIYAQPALEALSQWDSSIRDPHTNTIDSYLQGRAQMRVVTTLPFLVAHTTDMDSSLWGINNHEYLAVIYKAEQDLRLLVDRFKQAQAH</sequence>
<dbReference type="AlphaFoldDB" id="A0A7G5EN14"/>
<dbReference type="PANTHER" id="PTHR46007">
    <property type="entry name" value="MEDIATOR OF RNA POLYMERASE II TRANSCRIPTION SUBUNIT 12"/>
    <property type="match status" value="1"/>
</dbReference>
<protein>
    <submittedName>
        <fullName evidence="2">Class I SAM-dependent methyltransferase</fullName>
    </submittedName>
</protein>
<organism evidence="2 3">
    <name type="scientific">Comamonas piscis</name>
    <dbReference type="NCBI Taxonomy" id="1562974"/>
    <lineage>
        <taxon>Bacteria</taxon>
        <taxon>Pseudomonadati</taxon>
        <taxon>Pseudomonadota</taxon>
        <taxon>Betaproteobacteria</taxon>
        <taxon>Burkholderiales</taxon>
        <taxon>Comamonadaceae</taxon>
        <taxon>Comamonas</taxon>
    </lineage>
</organism>
<keyword evidence="1" id="KW-0175">Coiled coil</keyword>
<dbReference type="RefSeq" id="WP_182325644.1">
    <property type="nucleotide sequence ID" value="NZ_CP058554.1"/>
</dbReference>
<keyword evidence="3" id="KW-1185">Reference proteome</keyword>
<dbReference type="GO" id="GO:0045944">
    <property type="term" value="P:positive regulation of transcription by RNA polymerase II"/>
    <property type="evidence" value="ECO:0007669"/>
    <property type="project" value="TreeGrafter"/>
</dbReference>
<dbReference type="PANTHER" id="PTHR46007:SF8">
    <property type="entry name" value="C2H2-TYPE DOMAIN-CONTAINING PROTEIN"/>
    <property type="match status" value="1"/>
</dbReference>
<name>A0A7G5EN14_9BURK</name>
<feature type="coiled-coil region" evidence="1">
    <location>
        <begin position="244"/>
        <end position="366"/>
    </location>
</feature>
<dbReference type="SUPFAM" id="SSF53335">
    <property type="entry name" value="S-adenosyl-L-methionine-dependent methyltransferases"/>
    <property type="match status" value="1"/>
</dbReference>
<keyword evidence="2" id="KW-0489">Methyltransferase</keyword>
<evidence type="ECO:0000313" key="3">
    <source>
        <dbReference type="Proteomes" id="UP000515240"/>
    </source>
</evidence>
<dbReference type="InterPro" id="IPR051647">
    <property type="entry name" value="Mediator_comp_sub12"/>
</dbReference>
<dbReference type="Proteomes" id="UP000515240">
    <property type="component" value="Chromosome"/>
</dbReference>
<dbReference type="SUPFAM" id="SSF53756">
    <property type="entry name" value="UDP-Glycosyltransferase/glycogen phosphorylase"/>
    <property type="match status" value="1"/>
</dbReference>
<dbReference type="EMBL" id="CP058554">
    <property type="protein sequence ID" value="QMV75389.1"/>
    <property type="molecule type" value="Genomic_DNA"/>
</dbReference>
<reference evidence="2 3" key="1">
    <citation type="journal article" date="2020" name="G3 (Bethesda)">
        <title>CeMbio - The Caenorhabditis elegans Microbiome Resource.</title>
        <authorList>
            <person name="Dirksen P."/>
            <person name="Assie A."/>
            <person name="Zimmermann J."/>
            <person name="Zhang F."/>
            <person name="Tietje A.M."/>
            <person name="Marsh S.A."/>
            <person name="Felix M.A."/>
            <person name="Shapira M."/>
            <person name="Kaleta C."/>
            <person name="Schulenburg H."/>
            <person name="Samuel B."/>
        </authorList>
    </citation>
    <scope>NUCLEOTIDE SEQUENCE [LARGE SCALE GENOMIC DNA]</scope>
    <source>
        <strain evidence="2 3">BIGb0172</strain>
    </source>
</reference>
<dbReference type="InterPro" id="IPR029063">
    <property type="entry name" value="SAM-dependent_MTases_sf"/>
</dbReference>
<dbReference type="KEGG" id="cpis:HS961_22550"/>
<dbReference type="Pfam" id="PF13578">
    <property type="entry name" value="Methyltransf_24"/>
    <property type="match status" value="1"/>
</dbReference>
<keyword evidence="2" id="KW-0808">Transferase</keyword>
<dbReference type="GO" id="GO:0032259">
    <property type="term" value="P:methylation"/>
    <property type="evidence" value="ECO:0007669"/>
    <property type="project" value="UniProtKB-KW"/>
</dbReference>
<dbReference type="GO" id="GO:0008168">
    <property type="term" value="F:methyltransferase activity"/>
    <property type="evidence" value="ECO:0007669"/>
    <property type="project" value="UniProtKB-KW"/>
</dbReference>
<dbReference type="Gene3D" id="1.10.287.1490">
    <property type="match status" value="1"/>
</dbReference>
<gene>
    <name evidence="2" type="ORF">HS961_22550</name>
</gene>
<evidence type="ECO:0000256" key="1">
    <source>
        <dbReference type="SAM" id="Coils"/>
    </source>
</evidence>
<accession>A0A7G5EN14</accession>
<proteinExistence type="predicted"/>